<evidence type="ECO:0000313" key="4">
    <source>
        <dbReference type="Proteomes" id="UP000735302"/>
    </source>
</evidence>
<dbReference type="Gene3D" id="3.30.460.10">
    <property type="entry name" value="Beta Polymerase, domain 2"/>
    <property type="match status" value="1"/>
</dbReference>
<dbReference type="Proteomes" id="UP000735302">
    <property type="component" value="Unassembled WGS sequence"/>
</dbReference>
<evidence type="ECO:0000256" key="1">
    <source>
        <dbReference type="SAM" id="MobiDB-lite"/>
    </source>
</evidence>
<feature type="region of interest" description="Disordered" evidence="1">
    <location>
        <begin position="1"/>
        <end position="23"/>
    </location>
</feature>
<dbReference type="SUPFAM" id="SSF81301">
    <property type="entry name" value="Nucleotidyltransferase"/>
    <property type="match status" value="1"/>
</dbReference>
<name>A0AAV4A2E9_9GAST</name>
<dbReference type="PANTHER" id="PTHR12271:SF127">
    <property type="entry name" value="SPECKLE TARGETED PIP5K1A-REGULATED POLY(A) POLYMERASE"/>
    <property type="match status" value="1"/>
</dbReference>
<evidence type="ECO:0000313" key="3">
    <source>
        <dbReference type="EMBL" id="GFO01492.1"/>
    </source>
</evidence>
<feature type="region of interest" description="Disordered" evidence="1">
    <location>
        <begin position="129"/>
        <end position="151"/>
    </location>
</feature>
<gene>
    <name evidence="3" type="ORF">PoB_002799700</name>
</gene>
<keyword evidence="4" id="KW-1185">Reference proteome</keyword>
<organism evidence="3 4">
    <name type="scientific">Plakobranchus ocellatus</name>
    <dbReference type="NCBI Taxonomy" id="259542"/>
    <lineage>
        <taxon>Eukaryota</taxon>
        <taxon>Metazoa</taxon>
        <taxon>Spiralia</taxon>
        <taxon>Lophotrochozoa</taxon>
        <taxon>Mollusca</taxon>
        <taxon>Gastropoda</taxon>
        <taxon>Heterobranchia</taxon>
        <taxon>Euthyneura</taxon>
        <taxon>Panpulmonata</taxon>
        <taxon>Sacoglossa</taxon>
        <taxon>Placobranchoidea</taxon>
        <taxon>Plakobranchidae</taxon>
        <taxon>Plakobranchus</taxon>
    </lineage>
</organism>
<dbReference type="AlphaFoldDB" id="A0AAV4A2E9"/>
<dbReference type="Pfam" id="PF22600">
    <property type="entry name" value="MTPAP-like_central"/>
    <property type="match status" value="1"/>
</dbReference>
<dbReference type="InterPro" id="IPR043519">
    <property type="entry name" value="NT_sf"/>
</dbReference>
<reference evidence="3 4" key="1">
    <citation type="journal article" date="2021" name="Elife">
        <title>Chloroplast acquisition without the gene transfer in kleptoplastic sea slugs, Plakobranchus ocellatus.</title>
        <authorList>
            <person name="Maeda T."/>
            <person name="Takahashi S."/>
            <person name="Yoshida T."/>
            <person name="Shimamura S."/>
            <person name="Takaki Y."/>
            <person name="Nagai Y."/>
            <person name="Toyoda A."/>
            <person name="Suzuki Y."/>
            <person name="Arimoto A."/>
            <person name="Ishii H."/>
            <person name="Satoh N."/>
            <person name="Nishiyama T."/>
            <person name="Hasebe M."/>
            <person name="Maruyama T."/>
            <person name="Minagawa J."/>
            <person name="Obokata J."/>
            <person name="Shigenobu S."/>
        </authorList>
    </citation>
    <scope>NUCLEOTIDE SEQUENCE [LARGE SCALE GENOMIC DNA]</scope>
</reference>
<dbReference type="EMBL" id="BLXT01003294">
    <property type="protein sequence ID" value="GFO01492.1"/>
    <property type="molecule type" value="Genomic_DNA"/>
</dbReference>
<proteinExistence type="predicted"/>
<dbReference type="GO" id="GO:1990817">
    <property type="term" value="F:poly(A) RNA polymerase activity"/>
    <property type="evidence" value="ECO:0007669"/>
    <property type="project" value="TreeGrafter"/>
</dbReference>
<dbReference type="GO" id="GO:0031123">
    <property type="term" value="P:RNA 3'-end processing"/>
    <property type="evidence" value="ECO:0007669"/>
    <property type="project" value="TreeGrafter"/>
</dbReference>
<comment type="caution">
    <text evidence="3">The sequence shown here is derived from an EMBL/GenBank/DDBJ whole genome shotgun (WGS) entry which is preliminary data.</text>
</comment>
<feature type="compositionally biased region" description="Polar residues" evidence="1">
    <location>
        <begin position="1"/>
        <end position="16"/>
    </location>
</feature>
<evidence type="ECO:0000259" key="2">
    <source>
        <dbReference type="Pfam" id="PF22600"/>
    </source>
</evidence>
<sequence>MTNMSPGYDLTTSCKQSSHENHLEIPRSKKVENGLQLITEEFQLSPRDFKEREDIVRDLIKLFAPYYPVCRVYQFGSSVNGFGMQGCDLDLFLDLDLPQTRNPKVNKRWIGFVYVAKIKNSGAREHPLLGPVVEPGNNRHSTAATRFDPPD</sequence>
<accession>A0AAV4A2E9</accession>
<feature type="domain" description="Poly(A) RNA polymerase mitochondrial-like central palm" evidence="2">
    <location>
        <begin position="34"/>
        <end position="104"/>
    </location>
</feature>
<dbReference type="InterPro" id="IPR054708">
    <property type="entry name" value="MTPAP-like_central"/>
</dbReference>
<protein>
    <submittedName>
        <fullName evidence="3">Histone-lysine N-methyltransferase SETMAR</fullName>
    </submittedName>
</protein>
<dbReference type="PANTHER" id="PTHR12271">
    <property type="entry name" value="POLY A POLYMERASE CID PAP -RELATED"/>
    <property type="match status" value="1"/>
</dbReference>